<dbReference type="EMBL" id="CM047899">
    <property type="protein sequence ID" value="KAJ0102408.1"/>
    <property type="molecule type" value="Genomic_DNA"/>
</dbReference>
<gene>
    <name evidence="1" type="ORF">Patl1_04286</name>
</gene>
<dbReference type="Proteomes" id="UP001164250">
    <property type="component" value="Chromosome 3"/>
</dbReference>
<name>A0ACC1BTH3_9ROSI</name>
<keyword evidence="2" id="KW-1185">Reference proteome</keyword>
<protein>
    <submittedName>
        <fullName evidence="1">Uncharacterized protein</fullName>
    </submittedName>
</protein>
<accession>A0ACC1BTH3</accession>
<sequence length="286" mass="33130">MDFLFLDYAIFQDLKVECNENYVNIDPANTKCVAAYELYEKQPKILEIGLPNHSWNSRTYRAVMQLQNLQDSPSGSSQVILWSLPLYEGNLTQHERIERNVNITRANAKRTKSYSSQNGSFDDDKHFATLARQRYSGDFRSGPTEGHIPTTNYYALEGSDYYYVELEDISVGDHRLHIPPDTFNAASNSDFFFDTGAHSPSLTTSAENGLNIFELVVERFAQHYNSHDLVRLPASRHRSAVRILLQEPTKFQRFSIDDVPFPRSRLHSRWQVYEDSISRIFLCRHY</sequence>
<proteinExistence type="predicted"/>
<evidence type="ECO:0000313" key="2">
    <source>
        <dbReference type="Proteomes" id="UP001164250"/>
    </source>
</evidence>
<comment type="caution">
    <text evidence="1">The sequence shown here is derived from an EMBL/GenBank/DDBJ whole genome shotgun (WGS) entry which is preliminary data.</text>
</comment>
<evidence type="ECO:0000313" key="1">
    <source>
        <dbReference type="EMBL" id="KAJ0102408.1"/>
    </source>
</evidence>
<organism evidence="1 2">
    <name type="scientific">Pistacia atlantica</name>
    <dbReference type="NCBI Taxonomy" id="434234"/>
    <lineage>
        <taxon>Eukaryota</taxon>
        <taxon>Viridiplantae</taxon>
        <taxon>Streptophyta</taxon>
        <taxon>Embryophyta</taxon>
        <taxon>Tracheophyta</taxon>
        <taxon>Spermatophyta</taxon>
        <taxon>Magnoliopsida</taxon>
        <taxon>eudicotyledons</taxon>
        <taxon>Gunneridae</taxon>
        <taxon>Pentapetalae</taxon>
        <taxon>rosids</taxon>
        <taxon>malvids</taxon>
        <taxon>Sapindales</taxon>
        <taxon>Anacardiaceae</taxon>
        <taxon>Pistacia</taxon>
    </lineage>
</organism>
<reference evidence="2" key="1">
    <citation type="journal article" date="2023" name="G3 (Bethesda)">
        <title>Genome assembly and association tests identify interacting loci associated with vigor, precocity, and sex in interspecific pistachio rootstocks.</title>
        <authorList>
            <person name="Palmer W."/>
            <person name="Jacygrad E."/>
            <person name="Sagayaradj S."/>
            <person name="Cavanaugh K."/>
            <person name="Han R."/>
            <person name="Bertier L."/>
            <person name="Beede B."/>
            <person name="Kafkas S."/>
            <person name="Golino D."/>
            <person name="Preece J."/>
            <person name="Michelmore R."/>
        </authorList>
    </citation>
    <scope>NUCLEOTIDE SEQUENCE [LARGE SCALE GENOMIC DNA]</scope>
</reference>